<feature type="compositionally biased region" description="Basic residues" evidence="1">
    <location>
        <begin position="159"/>
        <end position="172"/>
    </location>
</feature>
<evidence type="ECO:0000256" key="1">
    <source>
        <dbReference type="SAM" id="MobiDB-lite"/>
    </source>
</evidence>
<dbReference type="AlphaFoldDB" id="F2EEA5"/>
<feature type="region of interest" description="Disordered" evidence="1">
    <location>
        <begin position="1"/>
        <end position="195"/>
    </location>
</feature>
<dbReference type="EMBL" id="AK374481">
    <property type="protein sequence ID" value="BAK05677.1"/>
    <property type="molecule type" value="mRNA"/>
</dbReference>
<proteinExistence type="evidence at transcript level"/>
<feature type="compositionally biased region" description="Basic and acidic residues" evidence="1">
    <location>
        <begin position="51"/>
        <end position="68"/>
    </location>
</feature>
<feature type="compositionally biased region" description="Gly residues" evidence="1">
    <location>
        <begin position="110"/>
        <end position="120"/>
    </location>
</feature>
<reference evidence="2" key="1">
    <citation type="journal article" date="2011" name="Plant Physiol.">
        <title>Comprehensive sequence analysis of 24,783 barley full-length cDNAs derived from 12 clone libraries.</title>
        <authorList>
            <person name="Matsumoto T."/>
            <person name="Tanaka T."/>
            <person name="Sakai H."/>
            <person name="Amano N."/>
            <person name="Kanamori H."/>
            <person name="Kurita K."/>
            <person name="Kikuta A."/>
            <person name="Kamiya K."/>
            <person name="Yamamoto M."/>
            <person name="Ikawa H."/>
            <person name="Fujii N."/>
            <person name="Hori K."/>
            <person name="Itoh T."/>
            <person name="Sato K."/>
        </authorList>
    </citation>
    <scope>NUCLEOTIDE SEQUENCE</scope>
    <source>
        <tissue evidence="2">Seed</tissue>
    </source>
</reference>
<feature type="compositionally biased region" description="Low complexity" evidence="1">
    <location>
        <begin position="99"/>
        <end position="109"/>
    </location>
</feature>
<name>F2EEA5_HORVV</name>
<organism evidence="2">
    <name type="scientific">Hordeum vulgare subsp. vulgare</name>
    <name type="common">Domesticated barley</name>
    <dbReference type="NCBI Taxonomy" id="112509"/>
    <lineage>
        <taxon>Eukaryota</taxon>
        <taxon>Viridiplantae</taxon>
        <taxon>Streptophyta</taxon>
        <taxon>Embryophyta</taxon>
        <taxon>Tracheophyta</taxon>
        <taxon>Spermatophyta</taxon>
        <taxon>Magnoliopsida</taxon>
        <taxon>Liliopsida</taxon>
        <taxon>Poales</taxon>
        <taxon>Poaceae</taxon>
        <taxon>BOP clade</taxon>
        <taxon>Pooideae</taxon>
        <taxon>Triticodae</taxon>
        <taxon>Triticeae</taxon>
        <taxon>Hordeinae</taxon>
        <taxon>Hordeum</taxon>
    </lineage>
</organism>
<accession>F2EEA5</accession>
<evidence type="ECO:0000313" key="2">
    <source>
        <dbReference type="EMBL" id="BAK05677.1"/>
    </source>
</evidence>
<sequence>TLRFIHSLPPPARVRLSHLTGESAGPSDADGGGVQGDGSAAVLHGDGGDGGGEHDRGAHLVGGERDVPAEGDPAGPRARGGDGHGVGDPGAARRRQGHRAQPAGAAPGVPGHGGAGGGAGPPTQQHRDPRRARQLLRGQGHRGARVRARLPEEQPQVGLHRRRRRRRARARHRAPDTRQPQALERQIDALQHDAR</sequence>
<feature type="compositionally biased region" description="Basic residues" evidence="1">
    <location>
        <begin position="128"/>
        <end position="148"/>
    </location>
</feature>
<feature type="compositionally biased region" description="Basic and acidic residues" evidence="1">
    <location>
        <begin position="185"/>
        <end position="195"/>
    </location>
</feature>
<protein>
    <submittedName>
        <fullName evidence="2">Predicted protein</fullName>
    </submittedName>
</protein>
<feature type="non-terminal residue" evidence="2">
    <location>
        <position position="1"/>
    </location>
</feature>